<evidence type="ECO:0000313" key="2">
    <source>
        <dbReference type="EMBL" id="KAG0718660.1"/>
    </source>
</evidence>
<comment type="caution">
    <text evidence="2">The sequence shown here is derived from an EMBL/GenBank/DDBJ whole genome shotgun (WGS) entry which is preliminary data.</text>
</comment>
<dbReference type="AlphaFoldDB" id="A0A8J4Y0F2"/>
<gene>
    <name evidence="2" type="ORF">GWK47_052017</name>
</gene>
<organism evidence="2 3">
    <name type="scientific">Chionoecetes opilio</name>
    <name type="common">Atlantic snow crab</name>
    <name type="synonym">Cancer opilio</name>
    <dbReference type="NCBI Taxonomy" id="41210"/>
    <lineage>
        <taxon>Eukaryota</taxon>
        <taxon>Metazoa</taxon>
        <taxon>Ecdysozoa</taxon>
        <taxon>Arthropoda</taxon>
        <taxon>Crustacea</taxon>
        <taxon>Multicrustacea</taxon>
        <taxon>Malacostraca</taxon>
        <taxon>Eumalacostraca</taxon>
        <taxon>Eucarida</taxon>
        <taxon>Decapoda</taxon>
        <taxon>Pleocyemata</taxon>
        <taxon>Brachyura</taxon>
        <taxon>Eubrachyura</taxon>
        <taxon>Majoidea</taxon>
        <taxon>Majidae</taxon>
        <taxon>Chionoecetes</taxon>
    </lineage>
</organism>
<evidence type="ECO:0000256" key="1">
    <source>
        <dbReference type="SAM" id="MobiDB-lite"/>
    </source>
</evidence>
<evidence type="ECO:0000313" key="3">
    <source>
        <dbReference type="Proteomes" id="UP000770661"/>
    </source>
</evidence>
<accession>A0A8J4Y0F2</accession>
<dbReference type="PANTHER" id="PTHR47018">
    <property type="entry name" value="CXC DOMAIN-CONTAINING PROTEIN-RELATED"/>
    <property type="match status" value="1"/>
</dbReference>
<proteinExistence type="predicted"/>
<sequence length="663" mass="72788">MDNATSGATQPVEQRNQWSNATSGATQPVEQRNQWSNATSGATQPVEQRNQWNATGGDSLPDDRSQDTSIPDLIVTMAKRHILIDPAQPSTSKQSRPPPRTNWELCIVCQAETDEPLQCPLSSTMKPSGSGYASLTEDLLQFKGLRHMPMELNVNRLDDGEGVEATLRTHSAQWHKKCRLKFLKKMFDQQSRAESASGQQSSTGTPTVHTRSAAAHRLPQSTEPICFFCNKPAGTTNLHEAATKEIDKNVRRCATELGDTELLAKLSAGDMIAIEAKYHRNCLRALYNIIRPAALKDEDADRLHGIAFAELVVFMEDMHADEDNAPVFKLSHVANLYKTRLEQLGATVTNRIHTTRLKDRLLSVLPDLRAHSQGRDTLLLFEKDIGPALKKACDHDSDAMHLVRAAQVVRREMFQTRFTFDCIEFHADCQKDSVTPSLLALVNMILDGANIKHQTKLANTSTTTAALTVSQLLVFNSVKHTRSGESTSVRHSRERETPLPLYLSLKIHAVTRSRGLIDTLFSLGMCVSYDRLLQLTADIANGVCQRFNMAEVVCPPKLRKGLFTTGAIDNIDHNSSSATAKDSFHGTGISLMQHPSHTNGGLDRGVVVIGQDISSAKSVAPLPSVYTSVPPGAMKTKHLTAPAVQRPARPPDLLAAEAGRLCL</sequence>
<dbReference type="OrthoDB" id="10057522at2759"/>
<feature type="compositionally biased region" description="Polar residues" evidence="1">
    <location>
        <begin position="1"/>
        <end position="56"/>
    </location>
</feature>
<dbReference type="Proteomes" id="UP000770661">
    <property type="component" value="Unassembled WGS sequence"/>
</dbReference>
<name>A0A8J4Y0F2_CHIOP</name>
<reference evidence="2" key="1">
    <citation type="submission" date="2020-07" db="EMBL/GenBank/DDBJ databases">
        <title>The High-quality genome of the commercially important snow crab, Chionoecetes opilio.</title>
        <authorList>
            <person name="Jeong J.-H."/>
            <person name="Ryu S."/>
        </authorList>
    </citation>
    <scope>NUCLEOTIDE SEQUENCE</scope>
    <source>
        <strain evidence="2">MADBK_172401_WGS</strain>
        <tissue evidence="2">Digestive gland</tissue>
    </source>
</reference>
<feature type="region of interest" description="Disordered" evidence="1">
    <location>
        <begin position="191"/>
        <end position="215"/>
    </location>
</feature>
<feature type="compositionally biased region" description="Polar residues" evidence="1">
    <location>
        <begin position="191"/>
        <end position="210"/>
    </location>
</feature>
<protein>
    <submittedName>
        <fullName evidence="2">Uncharacterized protein</fullName>
    </submittedName>
</protein>
<keyword evidence="3" id="KW-1185">Reference proteome</keyword>
<feature type="region of interest" description="Disordered" evidence="1">
    <location>
        <begin position="1"/>
        <end position="68"/>
    </location>
</feature>
<dbReference type="EMBL" id="JACEEZ010015694">
    <property type="protein sequence ID" value="KAG0718660.1"/>
    <property type="molecule type" value="Genomic_DNA"/>
</dbReference>